<dbReference type="InterPro" id="IPR000847">
    <property type="entry name" value="LysR_HTH_N"/>
</dbReference>
<evidence type="ECO:0000259" key="5">
    <source>
        <dbReference type="PROSITE" id="PS50931"/>
    </source>
</evidence>
<evidence type="ECO:0000313" key="6">
    <source>
        <dbReference type="EMBL" id="MFJ2677551.1"/>
    </source>
</evidence>
<dbReference type="RefSeq" id="WP_260368034.1">
    <property type="nucleotide sequence ID" value="NZ_JAOAQN010000015.1"/>
</dbReference>
<sequence length="315" mass="34220">MGQRPPPTPMLQAFVSAAQTGSFARAASQLNLTASAISHQIAGLEEWWGVQLFERHSRGVNLTAAGQALLPVADGFFNALEAVLHTLNPSKSQPLYLSCTSSLCSSWLIPRMHGFHSDASLNLDLVLTSTDMNSTHLGAHQFDVAIVMGYGNYPDHHAELLMRDAVFPVCSPAFQQANGDIPLTDIARYPLIHRVDDQVCPGWESWFAFQGLAAAPYHHGPRFPDSSLAISLAVKGGGIALARTALVYDQLEEGALVTLGGPVMMSPAAYYVICRNGRQSEPDIARLINWLKESVRTFQREVEIRYPQIAGVGAL</sequence>
<dbReference type="CDD" id="cd08432">
    <property type="entry name" value="PBP2_GcdR_TrpI_HvrB_AmpR_like"/>
    <property type="match status" value="1"/>
</dbReference>
<evidence type="ECO:0000256" key="1">
    <source>
        <dbReference type="ARBA" id="ARBA00009437"/>
    </source>
</evidence>
<dbReference type="InterPro" id="IPR036388">
    <property type="entry name" value="WH-like_DNA-bd_sf"/>
</dbReference>
<dbReference type="InterPro" id="IPR005119">
    <property type="entry name" value="LysR_subst-bd"/>
</dbReference>
<dbReference type="Pfam" id="PF03466">
    <property type="entry name" value="LysR_substrate"/>
    <property type="match status" value="1"/>
</dbReference>
<reference evidence="6 7" key="1">
    <citation type="submission" date="2024-10" db="EMBL/GenBank/DDBJ databases">
        <title>The Natural Products Discovery Center: Release of the First 8490 Sequenced Strains for Exploring Actinobacteria Biosynthetic Diversity.</title>
        <authorList>
            <person name="Kalkreuter E."/>
            <person name="Kautsar S.A."/>
            <person name="Yang D."/>
            <person name="Bader C.D."/>
            <person name="Teijaro C.N."/>
            <person name="Fluegel L."/>
            <person name="Davis C.M."/>
            <person name="Simpson J.R."/>
            <person name="Lauterbach L."/>
            <person name="Steele A.D."/>
            <person name="Gui C."/>
            <person name="Meng S."/>
            <person name="Li G."/>
            <person name="Viehrig K."/>
            <person name="Ye F."/>
            <person name="Su P."/>
            <person name="Kiefer A.F."/>
            <person name="Nichols A."/>
            <person name="Cepeda A.J."/>
            <person name="Yan W."/>
            <person name="Fan B."/>
            <person name="Jiang Y."/>
            <person name="Adhikari A."/>
            <person name="Zheng C.-J."/>
            <person name="Schuster L."/>
            <person name="Cowan T.M."/>
            <person name="Smanski M.J."/>
            <person name="Chevrette M.G."/>
            <person name="De Carvalho L.P.S."/>
            <person name="Shen B."/>
        </authorList>
    </citation>
    <scope>NUCLEOTIDE SEQUENCE [LARGE SCALE GENOMIC DNA]</scope>
    <source>
        <strain evidence="6 7">NPDC087581</strain>
    </source>
</reference>
<dbReference type="PROSITE" id="PS50931">
    <property type="entry name" value="HTH_LYSR"/>
    <property type="match status" value="1"/>
</dbReference>
<keyword evidence="7" id="KW-1185">Reference proteome</keyword>
<evidence type="ECO:0000313" key="7">
    <source>
        <dbReference type="Proteomes" id="UP001617213"/>
    </source>
</evidence>
<dbReference type="EMBL" id="JBIUWZ010000005">
    <property type="protein sequence ID" value="MFJ2677551.1"/>
    <property type="molecule type" value="Genomic_DNA"/>
</dbReference>
<gene>
    <name evidence="6" type="ORF">ACIOWJ_05535</name>
</gene>
<dbReference type="InterPro" id="IPR058163">
    <property type="entry name" value="LysR-type_TF_proteobact-type"/>
</dbReference>
<feature type="domain" description="HTH lysR-type" evidence="5">
    <location>
        <begin position="11"/>
        <end position="63"/>
    </location>
</feature>
<accession>A0ABW8DWT3</accession>
<dbReference type="PANTHER" id="PTHR30537">
    <property type="entry name" value="HTH-TYPE TRANSCRIPTIONAL REGULATOR"/>
    <property type="match status" value="1"/>
</dbReference>
<evidence type="ECO:0000256" key="3">
    <source>
        <dbReference type="ARBA" id="ARBA00023125"/>
    </source>
</evidence>
<name>A0ABW8DWT3_9PSED</name>
<dbReference type="InterPro" id="IPR036390">
    <property type="entry name" value="WH_DNA-bd_sf"/>
</dbReference>
<dbReference type="SUPFAM" id="SSF46785">
    <property type="entry name" value="Winged helix' DNA-binding domain"/>
    <property type="match status" value="1"/>
</dbReference>
<comment type="similarity">
    <text evidence="1">Belongs to the LysR transcriptional regulatory family.</text>
</comment>
<dbReference type="Gene3D" id="3.40.190.10">
    <property type="entry name" value="Periplasmic binding protein-like II"/>
    <property type="match status" value="2"/>
</dbReference>
<keyword evidence="2" id="KW-0805">Transcription regulation</keyword>
<evidence type="ECO:0000256" key="4">
    <source>
        <dbReference type="ARBA" id="ARBA00023163"/>
    </source>
</evidence>
<keyword evidence="3" id="KW-0238">DNA-binding</keyword>
<protein>
    <submittedName>
        <fullName evidence="6">LysR substrate-binding domain-containing protein</fullName>
    </submittedName>
</protein>
<dbReference type="Proteomes" id="UP001617213">
    <property type="component" value="Unassembled WGS sequence"/>
</dbReference>
<proteinExistence type="inferred from homology"/>
<dbReference type="PRINTS" id="PR00039">
    <property type="entry name" value="HTHLYSR"/>
</dbReference>
<dbReference type="Gene3D" id="1.10.10.10">
    <property type="entry name" value="Winged helix-like DNA-binding domain superfamily/Winged helix DNA-binding domain"/>
    <property type="match status" value="1"/>
</dbReference>
<dbReference type="PANTHER" id="PTHR30537:SF79">
    <property type="entry name" value="TRANSCRIPTIONAL REGULATOR-RELATED"/>
    <property type="match status" value="1"/>
</dbReference>
<keyword evidence="4" id="KW-0804">Transcription</keyword>
<dbReference type="SUPFAM" id="SSF53850">
    <property type="entry name" value="Periplasmic binding protein-like II"/>
    <property type="match status" value="1"/>
</dbReference>
<comment type="caution">
    <text evidence="6">The sequence shown here is derived from an EMBL/GenBank/DDBJ whole genome shotgun (WGS) entry which is preliminary data.</text>
</comment>
<dbReference type="Pfam" id="PF00126">
    <property type="entry name" value="HTH_1"/>
    <property type="match status" value="1"/>
</dbReference>
<organism evidence="6 7">
    <name type="scientific">Pseudomonas sivasensis</name>
    <dbReference type="NCBI Taxonomy" id="1880678"/>
    <lineage>
        <taxon>Bacteria</taxon>
        <taxon>Pseudomonadati</taxon>
        <taxon>Pseudomonadota</taxon>
        <taxon>Gammaproteobacteria</taxon>
        <taxon>Pseudomonadales</taxon>
        <taxon>Pseudomonadaceae</taxon>
        <taxon>Pseudomonas</taxon>
    </lineage>
</organism>
<evidence type="ECO:0000256" key="2">
    <source>
        <dbReference type="ARBA" id="ARBA00023015"/>
    </source>
</evidence>